<name>A0A1M5B5F5_9CLOT</name>
<gene>
    <name evidence="2" type="ORF">SAMN02746091_02379</name>
</gene>
<protein>
    <submittedName>
        <fullName evidence="2">Uncharacterized protein</fullName>
    </submittedName>
</protein>
<dbReference type="Proteomes" id="UP000184423">
    <property type="component" value="Unassembled WGS sequence"/>
</dbReference>
<proteinExistence type="predicted"/>
<keyword evidence="3" id="KW-1185">Reference proteome</keyword>
<reference evidence="3" key="1">
    <citation type="submission" date="2016-11" db="EMBL/GenBank/DDBJ databases">
        <authorList>
            <person name="Varghese N."/>
            <person name="Submissions S."/>
        </authorList>
    </citation>
    <scope>NUCLEOTIDE SEQUENCE [LARGE SCALE GENOMIC DNA]</scope>
    <source>
        <strain evidence="3">DSM 10124</strain>
    </source>
</reference>
<sequence>MGKDILIIYAILGAYGYYRFLIILLSLRKLKSNSNNLKKNLFNKACCMDLLIGLITICILLKYFTIDEREPVFIIMLFSISLILSGLRIILNISPKKVVYRKIYNYVANSYIIISAWMIGEVLNNYNILMAFELSTGFFLLTFFTIYYINYLH</sequence>
<dbReference type="EMBL" id="FQVG01000063">
    <property type="protein sequence ID" value="SHF37668.1"/>
    <property type="molecule type" value="Genomic_DNA"/>
</dbReference>
<keyword evidence="1" id="KW-1133">Transmembrane helix</keyword>
<feature type="transmembrane region" description="Helical" evidence="1">
    <location>
        <begin position="48"/>
        <end position="66"/>
    </location>
</feature>
<feature type="transmembrane region" description="Helical" evidence="1">
    <location>
        <begin position="6"/>
        <end position="27"/>
    </location>
</feature>
<evidence type="ECO:0000313" key="2">
    <source>
        <dbReference type="EMBL" id="SHF37668.1"/>
    </source>
</evidence>
<feature type="transmembrane region" description="Helical" evidence="1">
    <location>
        <begin position="126"/>
        <end position="149"/>
    </location>
</feature>
<feature type="transmembrane region" description="Helical" evidence="1">
    <location>
        <begin position="103"/>
        <end position="120"/>
    </location>
</feature>
<dbReference type="RefSeq" id="WP_073249921.1">
    <property type="nucleotide sequence ID" value="NZ_FQVG01000063.1"/>
</dbReference>
<evidence type="ECO:0000313" key="3">
    <source>
        <dbReference type="Proteomes" id="UP000184423"/>
    </source>
</evidence>
<keyword evidence="1" id="KW-0812">Transmembrane</keyword>
<feature type="transmembrane region" description="Helical" evidence="1">
    <location>
        <begin position="72"/>
        <end position="91"/>
    </location>
</feature>
<evidence type="ECO:0000256" key="1">
    <source>
        <dbReference type="SAM" id="Phobius"/>
    </source>
</evidence>
<keyword evidence="1" id="KW-0472">Membrane</keyword>
<organism evidence="2 3">
    <name type="scientific">Caloramator proteoclasticus DSM 10124</name>
    <dbReference type="NCBI Taxonomy" id="1121262"/>
    <lineage>
        <taxon>Bacteria</taxon>
        <taxon>Bacillati</taxon>
        <taxon>Bacillota</taxon>
        <taxon>Clostridia</taxon>
        <taxon>Eubacteriales</taxon>
        <taxon>Clostridiaceae</taxon>
        <taxon>Caloramator</taxon>
    </lineage>
</organism>
<accession>A0A1M5B5F5</accession>
<dbReference type="AlphaFoldDB" id="A0A1M5B5F5"/>